<name>A0AAD6LPV2_9ROSI</name>
<evidence type="ECO:0000313" key="2">
    <source>
        <dbReference type="Proteomes" id="UP001164929"/>
    </source>
</evidence>
<sequence>MVHVLLQLYGKRYARRVHFQYWPRENIRNSKLLQPGGGKNAAELLKDLAGGGIVREYAMEE</sequence>
<gene>
    <name evidence="1" type="ORF">NC653_035389</name>
</gene>
<dbReference type="Proteomes" id="UP001164929">
    <property type="component" value="Chromosome 15"/>
</dbReference>
<proteinExistence type="predicted"/>
<dbReference type="EMBL" id="JAQIZT010000015">
    <property type="protein sequence ID" value="KAJ6971098.1"/>
    <property type="molecule type" value="Genomic_DNA"/>
</dbReference>
<protein>
    <submittedName>
        <fullName evidence="1">Uncharacterized protein</fullName>
    </submittedName>
</protein>
<keyword evidence="2" id="KW-1185">Reference proteome</keyword>
<organism evidence="1 2">
    <name type="scientific">Populus alba x Populus x berolinensis</name>
    <dbReference type="NCBI Taxonomy" id="444605"/>
    <lineage>
        <taxon>Eukaryota</taxon>
        <taxon>Viridiplantae</taxon>
        <taxon>Streptophyta</taxon>
        <taxon>Embryophyta</taxon>
        <taxon>Tracheophyta</taxon>
        <taxon>Spermatophyta</taxon>
        <taxon>Magnoliopsida</taxon>
        <taxon>eudicotyledons</taxon>
        <taxon>Gunneridae</taxon>
        <taxon>Pentapetalae</taxon>
        <taxon>rosids</taxon>
        <taxon>fabids</taxon>
        <taxon>Malpighiales</taxon>
        <taxon>Salicaceae</taxon>
        <taxon>Saliceae</taxon>
        <taxon>Populus</taxon>
    </lineage>
</organism>
<comment type="caution">
    <text evidence="1">The sequence shown here is derived from an EMBL/GenBank/DDBJ whole genome shotgun (WGS) entry which is preliminary data.</text>
</comment>
<reference evidence="1" key="1">
    <citation type="journal article" date="2023" name="Mol. Ecol. Resour.">
        <title>Chromosome-level genome assembly of a triploid poplar Populus alba 'Berolinensis'.</title>
        <authorList>
            <person name="Chen S."/>
            <person name="Yu Y."/>
            <person name="Wang X."/>
            <person name="Wang S."/>
            <person name="Zhang T."/>
            <person name="Zhou Y."/>
            <person name="He R."/>
            <person name="Meng N."/>
            <person name="Wang Y."/>
            <person name="Liu W."/>
            <person name="Liu Z."/>
            <person name="Liu J."/>
            <person name="Guo Q."/>
            <person name="Huang H."/>
            <person name="Sederoff R.R."/>
            <person name="Wang G."/>
            <person name="Qu G."/>
            <person name="Chen S."/>
        </authorList>
    </citation>
    <scope>NUCLEOTIDE SEQUENCE</scope>
    <source>
        <strain evidence="1">SC-2020</strain>
    </source>
</reference>
<evidence type="ECO:0000313" key="1">
    <source>
        <dbReference type="EMBL" id="KAJ6971098.1"/>
    </source>
</evidence>
<dbReference type="AlphaFoldDB" id="A0AAD6LPV2"/>
<accession>A0AAD6LPV2</accession>